<name>A0A160VAG9_9ZZZZ</name>
<accession>A0A160VAG9</accession>
<dbReference type="AlphaFoldDB" id="A0A160VAG9"/>
<proteinExistence type="predicted"/>
<evidence type="ECO:0000313" key="1">
    <source>
        <dbReference type="EMBL" id="CUV01460.1"/>
    </source>
</evidence>
<gene>
    <name evidence="1" type="ORF">MGWOODY_Clf717</name>
</gene>
<sequence length="81" mass="9001">MTMIWDELEAGSKVEAVETFEVQQGMGAPTGAGKFNIETGDTGEVTIKRKAGKLQWLVIKWDRLGRTFNLNEDQFGLIKLG</sequence>
<protein>
    <submittedName>
        <fullName evidence="1">Uncharacterized protein</fullName>
    </submittedName>
</protein>
<dbReference type="EMBL" id="FAXA01000077">
    <property type="protein sequence ID" value="CUV01460.1"/>
    <property type="molecule type" value="Genomic_DNA"/>
</dbReference>
<organism evidence="1">
    <name type="scientific">hydrothermal vent metagenome</name>
    <dbReference type="NCBI Taxonomy" id="652676"/>
    <lineage>
        <taxon>unclassified sequences</taxon>
        <taxon>metagenomes</taxon>
        <taxon>ecological metagenomes</taxon>
    </lineage>
</organism>
<reference evidence="1" key="1">
    <citation type="submission" date="2015-10" db="EMBL/GenBank/DDBJ databases">
        <authorList>
            <person name="Gilbert D.G."/>
        </authorList>
    </citation>
    <scope>NUCLEOTIDE SEQUENCE</scope>
</reference>